<reference evidence="2" key="1">
    <citation type="submission" date="2023-02" db="EMBL/GenBank/DDBJ databases">
        <title>Actinokineospora globicatena NBRC 15670.</title>
        <authorList>
            <person name="Ichikawa N."/>
            <person name="Sato H."/>
            <person name="Tonouchi N."/>
        </authorList>
    </citation>
    <scope>NUCLEOTIDE SEQUENCE</scope>
    <source>
        <strain evidence="2">NBRC 15670</strain>
    </source>
</reference>
<dbReference type="PANTHER" id="PTHR33164:SF99">
    <property type="entry name" value="MARR FAMILY REGULATORY PROTEIN"/>
    <property type="match status" value="1"/>
</dbReference>
<dbReference type="SUPFAM" id="SSF46785">
    <property type="entry name" value="Winged helix' DNA-binding domain"/>
    <property type="match status" value="1"/>
</dbReference>
<gene>
    <name evidence="2" type="ORF">Aglo03_59120</name>
</gene>
<dbReference type="InterPro" id="IPR036390">
    <property type="entry name" value="WH_DNA-bd_sf"/>
</dbReference>
<dbReference type="Gene3D" id="1.10.10.10">
    <property type="entry name" value="Winged helix-like DNA-binding domain superfamily/Winged helix DNA-binding domain"/>
    <property type="match status" value="1"/>
</dbReference>
<protein>
    <recommendedName>
        <fullName evidence="1">HTH marR-type domain-containing protein</fullName>
    </recommendedName>
</protein>
<dbReference type="PRINTS" id="PR00598">
    <property type="entry name" value="HTHMARR"/>
</dbReference>
<comment type="caution">
    <text evidence="2">The sequence shown here is derived from an EMBL/GenBank/DDBJ whole genome shotgun (WGS) entry which is preliminary data.</text>
</comment>
<evidence type="ECO:0000259" key="1">
    <source>
        <dbReference type="PROSITE" id="PS50995"/>
    </source>
</evidence>
<proteinExistence type="predicted"/>
<dbReference type="PANTHER" id="PTHR33164">
    <property type="entry name" value="TRANSCRIPTIONAL REGULATOR, MARR FAMILY"/>
    <property type="match status" value="1"/>
</dbReference>
<dbReference type="RefSeq" id="WP_285612964.1">
    <property type="nucleotide sequence ID" value="NZ_BSSD01000011.1"/>
</dbReference>
<organism evidence="2 3">
    <name type="scientific">Actinokineospora globicatena</name>
    <dbReference type="NCBI Taxonomy" id="103729"/>
    <lineage>
        <taxon>Bacteria</taxon>
        <taxon>Bacillati</taxon>
        <taxon>Actinomycetota</taxon>
        <taxon>Actinomycetes</taxon>
        <taxon>Pseudonocardiales</taxon>
        <taxon>Pseudonocardiaceae</taxon>
        <taxon>Actinokineospora</taxon>
    </lineage>
</organism>
<dbReference type="PROSITE" id="PS50995">
    <property type="entry name" value="HTH_MARR_2"/>
    <property type="match status" value="1"/>
</dbReference>
<dbReference type="InterPro" id="IPR000835">
    <property type="entry name" value="HTH_MarR-typ"/>
</dbReference>
<sequence>MTPWLDAAQQRDWRALVEGAGLLLARVDKHLRDTHGLTLAEYEILVHLSEGHLHMSELATQVSHSRARVTQTVDRLVRAGLVSRAPCPQDRRGVHAALTDPGRARLEAAARDHVLEVRRLVVDVLAPDELAAVGSALAKVRAATQDT</sequence>
<dbReference type="GO" id="GO:0006950">
    <property type="term" value="P:response to stress"/>
    <property type="evidence" value="ECO:0007669"/>
    <property type="project" value="TreeGrafter"/>
</dbReference>
<dbReference type="AlphaFoldDB" id="A0A9W6QS31"/>
<feature type="domain" description="HTH marR-type" evidence="1">
    <location>
        <begin position="1"/>
        <end position="142"/>
    </location>
</feature>
<dbReference type="InterPro" id="IPR036388">
    <property type="entry name" value="WH-like_DNA-bd_sf"/>
</dbReference>
<dbReference type="GO" id="GO:0003700">
    <property type="term" value="F:DNA-binding transcription factor activity"/>
    <property type="evidence" value="ECO:0007669"/>
    <property type="project" value="InterPro"/>
</dbReference>
<dbReference type="InterPro" id="IPR039422">
    <property type="entry name" value="MarR/SlyA-like"/>
</dbReference>
<dbReference type="Proteomes" id="UP001165042">
    <property type="component" value="Unassembled WGS sequence"/>
</dbReference>
<evidence type="ECO:0000313" key="3">
    <source>
        <dbReference type="Proteomes" id="UP001165042"/>
    </source>
</evidence>
<dbReference type="EMBL" id="BSSD01000011">
    <property type="protein sequence ID" value="GLW95096.1"/>
    <property type="molecule type" value="Genomic_DNA"/>
</dbReference>
<accession>A0A9W6QS31</accession>
<dbReference type="Pfam" id="PF12802">
    <property type="entry name" value="MarR_2"/>
    <property type="match status" value="1"/>
</dbReference>
<keyword evidence="3" id="KW-1185">Reference proteome</keyword>
<name>A0A9W6QS31_9PSEU</name>
<evidence type="ECO:0000313" key="2">
    <source>
        <dbReference type="EMBL" id="GLW95096.1"/>
    </source>
</evidence>
<dbReference type="SMART" id="SM00347">
    <property type="entry name" value="HTH_MARR"/>
    <property type="match status" value="1"/>
</dbReference>